<sequence>MIEDGVRWRVGNGAVVSLYGDRWLPCPNMFKVLSQPLLGVATTVILAIPPSVSRLPDSLCWHFDSSGEFSVKSGYLLDMSMERMVGGSKIGSLPIST</sequence>
<evidence type="ECO:0000313" key="1">
    <source>
        <dbReference type="EMBL" id="KAH7574296.1"/>
    </source>
</evidence>
<protein>
    <submittedName>
        <fullName evidence="1">Uncharacterized protein</fullName>
    </submittedName>
</protein>
<name>A0ABQ8ICB0_9ROSI</name>
<keyword evidence="2" id="KW-1185">Reference proteome</keyword>
<comment type="caution">
    <text evidence="1">The sequence shown here is derived from an EMBL/GenBank/DDBJ whole genome shotgun (WGS) entry which is preliminary data.</text>
</comment>
<proteinExistence type="predicted"/>
<accession>A0ABQ8ICB0</accession>
<organism evidence="1 2">
    <name type="scientific">Xanthoceras sorbifolium</name>
    <dbReference type="NCBI Taxonomy" id="99658"/>
    <lineage>
        <taxon>Eukaryota</taxon>
        <taxon>Viridiplantae</taxon>
        <taxon>Streptophyta</taxon>
        <taxon>Embryophyta</taxon>
        <taxon>Tracheophyta</taxon>
        <taxon>Spermatophyta</taxon>
        <taxon>Magnoliopsida</taxon>
        <taxon>eudicotyledons</taxon>
        <taxon>Gunneridae</taxon>
        <taxon>Pentapetalae</taxon>
        <taxon>rosids</taxon>
        <taxon>malvids</taxon>
        <taxon>Sapindales</taxon>
        <taxon>Sapindaceae</taxon>
        <taxon>Xanthoceroideae</taxon>
        <taxon>Xanthoceras</taxon>
    </lineage>
</organism>
<reference evidence="1 2" key="1">
    <citation type="submission" date="2021-02" db="EMBL/GenBank/DDBJ databases">
        <title>Plant Genome Project.</title>
        <authorList>
            <person name="Zhang R.-G."/>
        </authorList>
    </citation>
    <scope>NUCLEOTIDE SEQUENCE [LARGE SCALE GENOMIC DNA]</scope>
    <source>
        <tissue evidence="1">Leaves</tissue>
    </source>
</reference>
<dbReference type="EMBL" id="JAFEMO010000003">
    <property type="protein sequence ID" value="KAH7574296.1"/>
    <property type="molecule type" value="Genomic_DNA"/>
</dbReference>
<evidence type="ECO:0000313" key="2">
    <source>
        <dbReference type="Proteomes" id="UP000827721"/>
    </source>
</evidence>
<gene>
    <name evidence="1" type="ORF">JRO89_XS03G0278400</name>
</gene>
<dbReference type="Proteomes" id="UP000827721">
    <property type="component" value="Unassembled WGS sequence"/>
</dbReference>